<keyword evidence="2" id="KW-1185">Reference proteome</keyword>
<gene>
    <name evidence="1" type="ORF">C5F46_11900</name>
</gene>
<name>A0A2T4JG31_9RHOB</name>
<proteinExistence type="predicted"/>
<protein>
    <submittedName>
        <fullName evidence="1">Uncharacterized protein</fullName>
    </submittedName>
</protein>
<dbReference type="AlphaFoldDB" id="A0A2T4JG31"/>
<organism evidence="1 2">
    <name type="scientific">Phaeovulum veldkampii DSM 11550</name>
    <dbReference type="NCBI Taxonomy" id="1185920"/>
    <lineage>
        <taxon>Bacteria</taxon>
        <taxon>Pseudomonadati</taxon>
        <taxon>Pseudomonadota</taxon>
        <taxon>Alphaproteobacteria</taxon>
        <taxon>Rhodobacterales</taxon>
        <taxon>Paracoccaceae</taxon>
        <taxon>Phaeovulum</taxon>
    </lineage>
</organism>
<dbReference type="RefSeq" id="WP_107325570.1">
    <property type="nucleotide sequence ID" value="NZ_NHSP01000056.1"/>
</dbReference>
<evidence type="ECO:0000313" key="1">
    <source>
        <dbReference type="EMBL" id="PTE16875.1"/>
    </source>
</evidence>
<reference evidence="1 2" key="1">
    <citation type="submission" date="2018-03" db="EMBL/GenBank/DDBJ databases">
        <title>Rhodobacter veldkampii.</title>
        <authorList>
            <person name="Meyer T.E."/>
            <person name="Miller S."/>
            <person name="Lodha T."/>
            <person name="Gandham S."/>
            <person name="Chintalapati S."/>
            <person name="Chintalapati V.R."/>
        </authorList>
    </citation>
    <scope>NUCLEOTIDE SEQUENCE [LARGE SCALE GENOMIC DNA]</scope>
    <source>
        <strain evidence="1 2">DSM 11550</strain>
    </source>
</reference>
<dbReference type="Proteomes" id="UP000241899">
    <property type="component" value="Unassembled WGS sequence"/>
</dbReference>
<dbReference type="EMBL" id="PZKF01000029">
    <property type="protein sequence ID" value="PTE16875.1"/>
    <property type="molecule type" value="Genomic_DNA"/>
</dbReference>
<comment type="caution">
    <text evidence="1">The sequence shown here is derived from an EMBL/GenBank/DDBJ whole genome shotgun (WGS) entry which is preliminary data.</text>
</comment>
<evidence type="ECO:0000313" key="2">
    <source>
        <dbReference type="Proteomes" id="UP000241899"/>
    </source>
</evidence>
<accession>A0A2T4JG31</accession>
<sequence length="137" mass="14747">MSLFNDLDAHTSAAVKGVFAEPALLRPRVSKQYAERTADPDRPETITYGIFSAGPAQDDLRGQARGGQMSGMTKLSTAAAEFWIAKPQIDQLPWLPITGDVVVLTARSGQPSYAISRVTTSDLGDLTLILVQEDEIA</sequence>